<dbReference type="InterPro" id="IPR011335">
    <property type="entry name" value="Restrct_endonuc-II-like"/>
</dbReference>
<comment type="caution">
    <text evidence="3">The sequence shown here is derived from an EMBL/GenBank/DDBJ whole genome shotgun (WGS) entry which is preliminary data.</text>
</comment>
<keyword evidence="4" id="KW-1185">Reference proteome</keyword>
<comment type="similarity">
    <text evidence="1 2">Belongs to the UPF0102 family.</text>
</comment>
<evidence type="ECO:0000256" key="2">
    <source>
        <dbReference type="HAMAP-Rule" id="MF_00048"/>
    </source>
</evidence>
<dbReference type="PANTHER" id="PTHR34039:SF1">
    <property type="entry name" value="UPF0102 PROTEIN YRAN"/>
    <property type="match status" value="1"/>
</dbReference>
<protein>
    <recommendedName>
        <fullName evidence="2">UPF0102 protein OW763_06330</fullName>
    </recommendedName>
</protein>
<dbReference type="NCBIfam" id="NF009150">
    <property type="entry name" value="PRK12497.1-3"/>
    <property type="match status" value="1"/>
</dbReference>
<dbReference type="InterPro" id="IPR011856">
    <property type="entry name" value="tRNA_endonuc-like_dom_sf"/>
</dbReference>
<evidence type="ECO:0000256" key="1">
    <source>
        <dbReference type="ARBA" id="ARBA00006738"/>
    </source>
</evidence>
<dbReference type="SUPFAM" id="SSF52980">
    <property type="entry name" value="Restriction endonuclease-like"/>
    <property type="match status" value="1"/>
</dbReference>
<proteinExistence type="inferred from homology"/>
<dbReference type="Gene3D" id="3.40.1350.10">
    <property type="match status" value="1"/>
</dbReference>
<evidence type="ECO:0000313" key="4">
    <source>
        <dbReference type="Proteomes" id="UP001078443"/>
    </source>
</evidence>
<dbReference type="EMBL" id="JAPQER010000002">
    <property type="protein sequence ID" value="MCY6483965.1"/>
    <property type="molecule type" value="Genomic_DNA"/>
</dbReference>
<dbReference type="PANTHER" id="PTHR34039">
    <property type="entry name" value="UPF0102 PROTEIN YRAN"/>
    <property type="match status" value="1"/>
</dbReference>
<dbReference type="Proteomes" id="UP001078443">
    <property type="component" value="Unassembled WGS sequence"/>
</dbReference>
<accession>A0ABT4D0T4</accession>
<sequence length="123" mass="14356">MKIFNVSIGSYGENLAENHLKSLGYKIIDRNFTCKIAEIDLIAIDLKTNYISFVEVKSRYSSSYGYPCEAVTTKKIIKIRKAAQLYIMKNKLFNNYNFRFDVIEVFLNHNNNNYSINFIKNAF</sequence>
<organism evidence="3 4">
    <name type="scientific">Clostridium aestuarii</name>
    <dbReference type="NCBI Taxonomy" id="338193"/>
    <lineage>
        <taxon>Bacteria</taxon>
        <taxon>Bacillati</taxon>
        <taxon>Bacillota</taxon>
        <taxon>Clostridia</taxon>
        <taxon>Eubacteriales</taxon>
        <taxon>Clostridiaceae</taxon>
        <taxon>Clostridium</taxon>
    </lineage>
</organism>
<dbReference type="RefSeq" id="WP_268040236.1">
    <property type="nucleotide sequence ID" value="NZ_JAPQER010000002.1"/>
</dbReference>
<dbReference type="Pfam" id="PF02021">
    <property type="entry name" value="UPF0102"/>
    <property type="match status" value="1"/>
</dbReference>
<reference evidence="3" key="1">
    <citation type="submission" date="2022-12" db="EMBL/GenBank/DDBJ databases">
        <authorList>
            <person name="Wang J."/>
        </authorList>
    </citation>
    <scope>NUCLEOTIDE SEQUENCE</scope>
    <source>
        <strain evidence="3">HY-45-18</strain>
    </source>
</reference>
<dbReference type="CDD" id="cd20736">
    <property type="entry name" value="PoNe_Nuclease"/>
    <property type="match status" value="1"/>
</dbReference>
<dbReference type="InterPro" id="IPR003509">
    <property type="entry name" value="UPF0102_YraN-like"/>
</dbReference>
<name>A0ABT4D0T4_9CLOT</name>
<dbReference type="NCBIfam" id="TIGR00252">
    <property type="entry name" value="YraN family protein"/>
    <property type="match status" value="1"/>
</dbReference>
<gene>
    <name evidence="3" type="ORF">OW763_06330</name>
</gene>
<dbReference type="HAMAP" id="MF_00048">
    <property type="entry name" value="UPF0102"/>
    <property type="match status" value="1"/>
</dbReference>
<evidence type="ECO:0000313" key="3">
    <source>
        <dbReference type="EMBL" id="MCY6483965.1"/>
    </source>
</evidence>